<dbReference type="Gene3D" id="3.40.50.1820">
    <property type="entry name" value="alpha/beta hydrolase"/>
    <property type="match status" value="2"/>
</dbReference>
<dbReference type="SUPFAM" id="SSF53474">
    <property type="entry name" value="alpha/beta-Hydrolases"/>
    <property type="match status" value="1"/>
</dbReference>
<name>A0A1B8QIY7_MORNO</name>
<protein>
    <submittedName>
        <fullName evidence="3">Alpha/beta hydrolase</fullName>
    </submittedName>
</protein>
<keyword evidence="3" id="KW-0378">Hydrolase</keyword>
<evidence type="ECO:0000256" key="1">
    <source>
        <dbReference type="SAM" id="MobiDB-lite"/>
    </source>
</evidence>
<dbReference type="InterPro" id="IPR029058">
    <property type="entry name" value="AB_hydrolase_fold"/>
</dbReference>
<dbReference type="AlphaFoldDB" id="A0A1B8QIY7"/>
<accession>A0A1B8QIY7</accession>
<evidence type="ECO:0000313" key="4">
    <source>
        <dbReference type="Proteomes" id="UP000092575"/>
    </source>
</evidence>
<keyword evidence="5" id="KW-1185">Reference proteome</keyword>
<dbReference type="EMBL" id="LXTW01000032">
    <property type="protein sequence ID" value="OBX83447.1"/>
    <property type="molecule type" value="Genomic_DNA"/>
</dbReference>
<dbReference type="PANTHER" id="PTHR37946:SF1">
    <property type="entry name" value="SLL1969 PROTEIN"/>
    <property type="match status" value="1"/>
</dbReference>
<dbReference type="STRING" id="478.A7456_05335"/>
<evidence type="ECO:0000313" key="2">
    <source>
        <dbReference type="EMBL" id="OBX83447.1"/>
    </source>
</evidence>
<evidence type="ECO:0000313" key="5">
    <source>
        <dbReference type="Proteomes" id="UP000594834"/>
    </source>
</evidence>
<dbReference type="Proteomes" id="UP000594834">
    <property type="component" value="Chromosome"/>
</dbReference>
<dbReference type="PROSITE" id="PS51257">
    <property type="entry name" value="PROKAR_LIPOPROTEIN"/>
    <property type="match status" value="1"/>
</dbReference>
<reference evidence="3 5" key="2">
    <citation type="submission" date="2020-12" db="EMBL/GenBank/DDBJ databases">
        <title>FDA dAtabase for Regulatory Grade micrObial Sequences (FDA-ARGOS): Supporting development and validation of Infectious Disease Dx tests.</title>
        <authorList>
            <person name="Sproer C."/>
            <person name="Gronow S."/>
            <person name="Severitt S."/>
            <person name="Schroder I."/>
            <person name="Tallon L."/>
            <person name="Sadzewicz L."/>
            <person name="Zhao X."/>
            <person name="Boylan J."/>
            <person name="Ott S."/>
            <person name="Bowen H."/>
            <person name="Vavikolanu K."/>
            <person name="Mehta A."/>
            <person name="Aluvathingal J."/>
            <person name="Nadendla S."/>
            <person name="Lowell S."/>
            <person name="Myers T."/>
            <person name="Yan Y."/>
            <person name="Sichtig H."/>
        </authorList>
    </citation>
    <scope>NUCLEOTIDE SEQUENCE [LARGE SCALE GENOMIC DNA]</scope>
    <source>
        <strain evidence="3 5">FDAARGOS_869</strain>
    </source>
</reference>
<feature type="compositionally biased region" description="Basic and acidic residues" evidence="1">
    <location>
        <begin position="821"/>
        <end position="854"/>
    </location>
</feature>
<sequence>MNTKYPKLILSFALTLAITGCSTLHKPKQIQSKIIETHRANITTHSQISAVASGILLSSGLSQDECMSAFDDCLDKVKEVLAFGNPQITINNQQHIAKPTLALLAELYYAKALDLDKQDACQNPIRPPLDPYYANAPLSDSEQADKQRQRHACLSGRRDAIKSSINHSYAYLFYDSLTGQQTTSPLVSESDIKAQDLYHVASNALIGELYKTQDGIFDNTHQQDHGLSPTNNHGHILVNSHHSDDMTVNLYLAKDPSYMAILGEHSHQQDLLSDLVSAYDSRLADLNTTSSRAGLGVPYVSVLSQRPMITLRELISQNQSANSSNLPTHITDTNTNPSIDNIKANNPLLSQNLDSIASRIHPIGHILLTGVVKPQGTQLSDVLSTNVLDVHFFNPYKTKNIEILGKNYPLSANFSAGYALWLGENQLQGVSILNMLNKNTASLPQLFMLKPYDPNQKVIIMIHGLASSPATWVNLTNNLFGDPIIRDNYQVWQIFYATNLPMLENRHQIHKIITAAYALTDPNGTHPASRHSVIIGHSMGGIMARMLVSDDDLLPRLNDLDKLDDLVGIKQPNNGLDNLGHGLNDGSNHILDGLDSDNHPNKPTISQTHSHHNSHDNAMVDQLTKSTYSEYFNNRFTLHALPQVDTAVFISAPFAGTDYADRWFSRFARRVVRLPVDITKTVTGAITNSGQMDSTELQNSTIGSLYLQNGPSQLSDQSAFIRLTKELSINDNVIYHTIMGDRAGNAQNVQGNLVGQNFSDGIVPYDSSHLDGAFSETVITGGHSIHENPKTILQLRKILHEHLARHGNHKITDVANDEKDEQDRKDGQDKESGKSTTDDINEKSIKEEINANLN</sequence>
<evidence type="ECO:0000313" key="3">
    <source>
        <dbReference type="EMBL" id="QPT43964.1"/>
    </source>
</evidence>
<reference evidence="2 4" key="1">
    <citation type="submission" date="2016-05" db="EMBL/GenBank/DDBJ databases">
        <title>Draft genome sequence of Moraxella nonliquefaciens CCUG 348T.</title>
        <authorList>
            <person name="Salva-Serra F."/>
            <person name="Engstrom-Jakobsson H."/>
            <person name="Thorell K."/>
            <person name="Gonzales-Siles L."/>
            <person name="Karlsson R."/>
            <person name="Boulund F."/>
            <person name="Engstrand L."/>
            <person name="Kristiansson E."/>
            <person name="Moore E."/>
        </authorList>
    </citation>
    <scope>NUCLEOTIDE SEQUENCE [LARGE SCALE GENOMIC DNA]</scope>
    <source>
        <strain evidence="2 4">CCUG 348</strain>
    </source>
</reference>
<dbReference type="GO" id="GO:0016787">
    <property type="term" value="F:hydrolase activity"/>
    <property type="evidence" value="ECO:0007669"/>
    <property type="project" value="UniProtKB-KW"/>
</dbReference>
<dbReference type="Proteomes" id="UP000092575">
    <property type="component" value="Unassembled WGS sequence"/>
</dbReference>
<dbReference type="RefSeq" id="WP_067009680.1">
    <property type="nucleotide sequence ID" value="NZ_CP065728.1"/>
</dbReference>
<gene>
    <name evidence="2" type="ORF">A7456_05335</name>
    <name evidence="3" type="ORF">I6G26_07755</name>
</gene>
<feature type="region of interest" description="Disordered" evidence="1">
    <location>
        <begin position="132"/>
        <end position="153"/>
    </location>
</feature>
<dbReference type="EMBL" id="CP065728">
    <property type="protein sequence ID" value="QPT43964.1"/>
    <property type="molecule type" value="Genomic_DNA"/>
</dbReference>
<organism evidence="2 4">
    <name type="scientific">Moraxella nonliquefaciens</name>
    <dbReference type="NCBI Taxonomy" id="478"/>
    <lineage>
        <taxon>Bacteria</taxon>
        <taxon>Pseudomonadati</taxon>
        <taxon>Pseudomonadota</taxon>
        <taxon>Gammaproteobacteria</taxon>
        <taxon>Moraxellales</taxon>
        <taxon>Moraxellaceae</taxon>
        <taxon>Moraxella</taxon>
    </lineage>
</organism>
<dbReference type="PANTHER" id="PTHR37946">
    <property type="entry name" value="SLL1969 PROTEIN"/>
    <property type="match status" value="1"/>
</dbReference>
<proteinExistence type="predicted"/>
<feature type="region of interest" description="Disordered" evidence="1">
    <location>
        <begin position="806"/>
        <end position="854"/>
    </location>
</feature>